<accession>A0A0J1IMC7</accession>
<dbReference type="PATRIC" id="fig|476652.3.peg.2587"/>
<name>A0A0J1IMC7_9FIRM</name>
<organism evidence="1 2">
    <name type="scientific">Desulfosporosinus acididurans</name>
    <dbReference type="NCBI Taxonomy" id="476652"/>
    <lineage>
        <taxon>Bacteria</taxon>
        <taxon>Bacillati</taxon>
        <taxon>Bacillota</taxon>
        <taxon>Clostridia</taxon>
        <taxon>Eubacteriales</taxon>
        <taxon>Desulfitobacteriaceae</taxon>
        <taxon>Desulfosporosinus</taxon>
    </lineage>
</organism>
<reference evidence="1 2" key="1">
    <citation type="submission" date="2015-06" db="EMBL/GenBank/DDBJ databases">
        <title>Draft genome of the moderately acidophilic sulfate reducer Candidatus Desulfosporosinus acididurans strain M1.</title>
        <authorList>
            <person name="Poehlein A."/>
            <person name="Petzsch P."/>
            <person name="Johnson B.D."/>
            <person name="Schloemann M."/>
            <person name="Daniel R."/>
            <person name="Muehling M."/>
        </authorList>
    </citation>
    <scope>NUCLEOTIDE SEQUENCE [LARGE SCALE GENOMIC DNA]</scope>
    <source>
        <strain evidence="1 2">M1</strain>
    </source>
</reference>
<protein>
    <submittedName>
        <fullName evidence="1">Uncharacterized protein</fullName>
    </submittedName>
</protein>
<gene>
    <name evidence="1" type="ORF">DEAC_c24760</name>
</gene>
<sequence>MNDITKNLIDAGLVGAEVRSALEELKEDDMYSLDRDYDCSIDSDEPVYHNPEYNVPLDIYYIPEALEYHFDKLKWELGRKVGGEPLSPEGIEKEDIEEAEMVFSRLRTKAFEKKKRIREQEIIDELVKLLPLYNIKSN</sequence>
<dbReference type="EMBL" id="LDZY01000007">
    <property type="protein sequence ID" value="KLU65846.1"/>
    <property type="molecule type" value="Genomic_DNA"/>
</dbReference>
<comment type="caution">
    <text evidence="1">The sequence shown here is derived from an EMBL/GenBank/DDBJ whole genome shotgun (WGS) entry which is preliminary data.</text>
</comment>
<proteinExistence type="predicted"/>
<dbReference type="AlphaFoldDB" id="A0A0J1IMC7"/>
<dbReference type="STRING" id="476652.DEAC_c24760"/>
<evidence type="ECO:0000313" key="2">
    <source>
        <dbReference type="Proteomes" id="UP000036356"/>
    </source>
</evidence>
<dbReference type="RefSeq" id="WP_047810291.1">
    <property type="nucleotide sequence ID" value="NZ_LDZY01000007.1"/>
</dbReference>
<evidence type="ECO:0000313" key="1">
    <source>
        <dbReference type="EMBL" id="KLU65846.1"/>
    </source>
</evidence>
<keyword evidence="2" id="KW-1185">Reference proteome</keyword>
<dbReference type="Proteomes" id="UP000036356">
    <property type="component" value="Unassembled WGS sequence"/>
</dbReference>